<reference evidence="1 2" key="1">
    <citation type="submission" date="2021-06" db="EMBL/GenBank/DDBJ databases">
        <title>Bacillus sp. RD4P76, an endophyte from a halophyte.</title>
        <authorList>
            <person name="Sun J.-Q."/>
        </authorList>
    </citation>
    <scope>NUCLEOTIDE SEQUENCE [LARGE SCALE GENOMIC DNA]</scope>
    <source>
        <strain evidence="1 2">CGMCC 1.15917</strain>
    </source>
</reference>
<comment type="caution">
    <text evidence="1">The sequence shown here is derived from an EMBL/GenBank/DDBJ whole genome shotgun (WGS) entry which is preliminary data.</text>
</comment>
<name>A0ABS6JGN8_9BACI</name>
<evidence type="ECO:0000313" key="2">
    <source>
        <dbReference type="Proteomes" id="UP000784880"/>
    </source>
</evidence>
<sequence>MKNIKYFEVNQLKEVMKLDVSDSQLKRLAVQISSKKRQVHIHVAEDRDTGELWVVGGFDHYLVHQKYNEKLPIPCYFSSNTTKQERLLLLLRNLTGTDLGEAINKHKCISALFDLHKQKKRSIYQLINEYSGLSKDEIDFLLYHPEIPNHLKTEENKPRINLLNSIQTLKKDGIHKSVRDQLCYFAVENSNLRLTEDKLTVIKWLINQTSGFKQLPLGNQLYLIAFALEYKKYLLSYFQKVIDSAMENKQRSFFIDIKKSASAYAHERRAVEE</sequence>
<proteinExistence type="predicted"/>
<dbReference type="Proteomes" id="UP000784880">
    <property type="component" value="Unassembled WGS sequence"/>
</dbReference>
<dbReference type="EMBL" id="JAHQCS010000102">
    <property type="protein sequence ID" value="MBU9712560.1"/>
    <property type="molecule type" value="Genomic_DNA"/>
</dbReference>
<keyword evidence="2" id="KW-1185">Reference proteome</keyword>
<protein>
    <submittedName>
        <fullName evidence="1">Uncharacterized protein</fullName>
    </submittedName>
</protein>
<organism evidence="1 2">
    <name type="scientific">Evansella tamaricis</name>
    <dbReference type="NCBI Taxonomy" id="2069301"/>
    <lineage>
        <taxon>Bacteria</taxon>
        <taxon>Bacillati</taxon>
        <taxon>Bacillota</taxon>
        <taxon>Bacilli</taxon>
        <taxon>Bacillales</taxon>
        <taxon>Bacillaceae</taxon>
        <taxon>Evansella</taxon>
    </lineage>
</organism>
<accession>A0ABS6JGN8</accession>
<gene>
    <name evidence="1" type="ORF">KS419_12490</name>
</gene>
<dbReference type="RefSeq" id="WP_217066738.1">
    <property type="nucleotide sequence ID" value="NZ_JAHQCS010000102.1"/>
</dbReference>
<evidence type="ECO:0000313" key="1">
    <source>
        <dbReference type="EMBL" id="MBU9712560.1"/>
    </source>
</evidence>